<dbReference type="PANTHER" id="PTHR48101:SF4">
    <property type="entry name" value="METHYLMALONYL-COA MUTASE, MITOCHONDRIAL"/>
    <property type="match status" value="1"/>
</dbReference>
<dbReference type="GO" id="GO:0031419">
    <property type="term" value="F:cobalamin binding"/>
    <property type="evidence" value="ECO:0007669"/>
    <property type="project" value="UniProtKB-KW"/>
</dbReference>
<sequence length="715" mass="78403">MKPDFSKIQTQLPVQREPSPNLTQQPDAFATAEGIRLKPHFSAGDIEDAKHLNYAAGIPPFLRGPYASMYVRQPWTIRQYAGFSTAEESNAFYRRNLAAGQKGLSVAFDLATHRGYDSDHPRVVGDVGKAGVAIDSVEDMKILFDQIPLDQMSVSMTMNGAVLPIMAFFIVAAEEQGVPSEKLSGTIQNDILKEFMVRNTYIYPPEPSMRIVGDIFAYTSQHMPRFNSISISGYHMHEAGAPAQLELAYTLADGLEYIRTGLRVGMGIDDFAPRLSFFWGIGMNHFMEIAKLRAGRLLWAKIVKQFDPKNSKSLALRTHCQTSGYSLTEQDPFNNVARTTIEALAAVLGGTQSLHTNSLDEAIALPTDFSARIARNTQLYLQHETEITRVVDPWGGSYYVEFLTKELAEKAWALIDEVEKLGGMTKAIETGLPKLRIEEAAARKQARIDGGKDVIVGVNRYKPASDTPIELLNIDNQAVREAQIQRLERVKATRDNDRVKAALAALTEAAGNQVPTAGTNLLTLAVEAARQRATLGEISDAMEKAFGRHKATIRAVSGIYSAEVSDDENFRLAREMSDHFAELDGRRPRILVAKMGQDGHDRGAKIIATSFADLGFDVDMGPLFQTPAEVARQAAENDVHIVGVSSLAAGHKTLVPQLIDELKKIGRDDILVIAGGVIPAQDYQFLYDAGVKGVFGPGTVISIAAQKILSELMKE</sequence>
<evidence type="ECO:0000256" key="1">
    <source>
        <dbReference type="ARBA" id="ARBA00001922"/>
    </source>
</evidence>
<evidence type="ECO:0000256" key="8">
    <source>
        <dbReference type="SAM" id="MobiDB-lite"/>
    </source>
</evidence>
<keyword evidence="11" id="KW-1185">Reference proteome</keyword>
<dbReference type="SUPFAM" id="SSF51703">
    <property type="entry name" value="Cobalamin (vitamin B12)-dependent enzymes"/>
    <property type="match status" value="1"/>
</dbReference>
<dbReference type="EC" id="5.4.99.2" evidence="3"/>
<keyword evidence="7" id="KW-0170">Cobalt</keyword>
<dbReference type="InterPro" id="IPR016176">
    <property type="entry name" value="Cbl-dep_enz_cat"/>
</dbReference>
<evidence type="ECO:0000256" key="3">
    <source>
        <dbReference type="ARBA" id="ARBA00012398"/>
    </source>
</evidence>
<dbReference type="GO" id="GO:0019678">
    <property type="term" value="P:propionate metabolic process, methylmalonyl pathway"/>
    <property type="evidence" value="ECO:0007669"/>
    <property type="project" value="TreeGrafter"/>
</dbReference>
<evidence type="ECO:0000256" key="6">
    <source>
        <dbReference type="ARBA" id="ARBA00023235"/>
    </source>
</evidence>
<gene>
    <name evidence="10" type="primary">scpA</name>
    <name evidence="10" type="ORF">GJR95_19230</name>
</gene>
<dbReference type="InterPro" id="IPR006158">
    <property type="entry name" value="Cobalamin-bd"/>
</dbReference>
<name>A0A6P1VZ08_9BACT</name>
<evidence type="ECO:0000256" key="4">
    <source>
        <dbReference type="ARBA" id="ARBA00022628"/>
    </source>
</evidence>
<dbReference type="InterPro" id="IPR006098">
    <property type="entry name" value="MMCoA_mutase_a_cat"/>
</dbReference>
<dbReference type="KEGG" id="senf:GJR95_19230"/>
<dbReference type="Gene3D" id="3.20.20.240">
    <property type="entry name" value="Methylmalonyl-CoA mutase"/>
    <property type="match status" value="1"/>
</dbReference>
<feature type="region of interest" description="Disordered" evidence="8">
    <location>
        <begin position="1"/>
        <end position="25"/>
    </location>
</feature>
<dbReference type="CDD" id="cd03679">
    <property type="entry name" value="MM_CoA_mutase_alpha_like"/>
    <property type="match status" value="1"/>
</dbReference>
<keyword evidence="4" id="KW-0846">Cobalamin</keyword>
<proteinExistence type="inferred from homology"/>
<keyword evidence="6 10" id="KW-0413">Isomerase</keyword>
<evidence type="ECO:0000259" key="9">
    <source>
        <dbReference type="PROSITE" id="PS51332"/>
    </source>
</evidence>
<evidence type="ECO:0000256" key="7">
    <source>
        <dbReference type="ARBA" id="ARBA00023285"/>
    </source>
</evidence>
<dbReference type="PROSITE" id="PS00544">
    <property type="entry name" value="METMALONYL_COA_MUTASE"/>
    <property type="match status" value="1"/>
</dbReference>
<dbReference type="FunFam" id="3.20.20.240:FF:000001">
    <property type="entry name" value="Probable methylmalonyl-coa mutase"/>
    <property type="match status" value="1"/>
</dbReference>
<feature type="compositionally biased region" description="Polar residues" evidence="8">
    <location>
        <begin position="7"/>
        <end position="25"/>
    </location>
</feature>
<dbReference type="CDD" id="cd02071">
    <property type="entry name" value="MM_CoA_mut_B12_BD"/>
    <property type="match status" value="1"/>
</dbReference>
<dbReference type="Gene3D" id="3.40.50.280">
    <property type="entry name" value="Cobalamin-binding domain"/>
    <property type="match status" value="1"/>
</dbReference>
<dbReference type="NCBIfam" id="NF006944">
    <property type="entry name" value="PRK09426.1"/>
    <property type="match status" value="1"/>
</dbReference>
<comment type="cofactor">
    <cofactor evidence="1">
        <name>adenosylcob(III)alamin</name>
        <dbReference type="ChEBI" id="CHEBI:18408"/>
    </cofactor>
</comment>
<feature type="domain" description="B12-binding" evidence="9">
    <location>
        <begin position="587"/>
        <end position="715"/>
    </location>
</feature>
<keyword evidence="5" id="KW-0479">Metal-binding</keyword>
<dbReference type="InterPro" id="IPR006159">
    <property type="entry name" value="Acid_CoA_mut_C"/>
</dbReference>
<dbReference type="RefSeq" id="WP_162387423.1">
    <property type="nucleotide sequence ID" value="NZ_CP045997.1"/>
</dbReference>
<dbReference type="Proteomes" id="UP000464577">
    <property type="component" value="Chromosome"/>
</dbReference>
<dbReference type="FunFam" id="3.40.50.280:FF:000002">
    <property type="entry name" value="Methylmalonyl-CoA mutase, mitochondrial"/>
    <property type="match status" value="1"/>
</dbReference>
<dbReference type="GO" id="GO:0005737">
    <property type="term" value="C:cytoplasm"/>
    <property type="evidence" value="ECO:0007669"/>
    <property type="project" value="TreeGrafter"/>
</dbReference>
<dbReference type="InterPro" id="IPR058549">
    <property type="entry name" value="MeMalonylCoA_mutase_a/b_site"/>
</dbReference>
<protein>
    <recommendedName>
        <fullName evidence="3">methylmalonyl-CoA mutase</fullName>
        <ecNumber evidence="3">5.4.99.2</ecNumber>
    </recommendedName>
</protein>
<dbReference type="PROSITE" id="PS51332">
    <property type="entry name" value="B12_BINDING"/>
    <property type="match status" value="1"/>
</dbReference>
<evidence type="ECO:0000313" key="11">
    <source>
        <dbReference type="Proteomes" id="UP000464577"/>
    </source>
</evidence>
<reference evidence="10 11" key="1">
    <citation type="submission" date="2019-11" db="EMBL/GenBank/DDBJ databases">
        <title>Spirosoma endbachense sp. nov., isolated from a natural salt meadow.</title>
        <authorList>
            <person name="Rojas J."/>
            <person name="Ambika Manirajan B."/>
            <person name="Ratering S."/>
            <person name="Suarez C."/>
            <person name="Geissler-Plaum R."/>
            <person name="Schnell S."/>
        </authorList>
    </citation>
    <scope>NUCLEOTIDE SEQUENCE [LARGE SCALE GENOMIC DNA]</scope>
    <source>
        <strain evidence="10 11">I-24</strain>
    </source>
</reference>
<dbReference type="GO" id="GO:0004494">
    <property type="term" value="F:methylmalonyl-CoA mutase activity"/>
    <property type="evidence" value="ECO:0007669"/>
    <property type="project" value="UniProtKB-EC"/>
</dbReference>
<dbReference type="Pfam" id="PF02310">
    <property type="entry name" value="B12-binding"/>
    <property type="match status" value="1"/>
</dbReference>
<organism evidence="10 11">
    <name type="scientific">Spirosoma endbachense</name>
    <dbReference type="NCBI Taxonomy" id="2666025"/>
    <lineage>
        <taxon>Bacteria</taxon>
        <taxon>Pseudomonadati</taxon>
        <taxon>Bacteroidota</taxon>
        <taxon>Cytophagia</taxon>
        <taxon>Cytophagales</taxon>
        <taxon>Cytophagaceae</taxon>
        <taxon>Spirosoma</taxon>
    </lineage>
</organism>
<comment type="similarity">
    <text evidence="2">Belongs to the methylmalonyl-CoA mutase family.</text>
</comment>
<dbReference type="AlphaFoldDB" id="A0A6P1VZ08"/>
<dbReference type="NCBIfam" id="TIGR00640">
    <property type="entry name" value="acid_CoA_mut_C"/>
    <property type="match status" value="1"/>
</dbReference>
<dbReference type="PANTHER" id="PTHR48101">
    <property type="entry name" value="METHYLMALONYL-COA MUTASE, MITOCHONDRIAL-RELATED"/>
    <property type="match status" value="1"/>
</dbReference>
<evidence type="ECO:0000256" key="5">
    <source>
        <dbReference type="ARBA" id="ARBA00022723"/>
    </source>
</evidence>
<dbReference type="Pfam" id="PF01642">
    <property type="entry name" value="MM_CoA_mutase"/>
    <property type="match status" value="1"/>
</dbReference>
<evidence type="ECO:0000256" key="2">
    <source>
        <dbReference type="ARBA" id="ARBA00008465"/>
    </source>
</evidence>
<dbReference type="GO" id="GO:0046872">
    <property type="term" value="F:metal ion binding"/>
    <property type="evidence" value="ECO:0007669"/>
    <property type="project" value="UniProtKB-KW"/>
</dbReference>
<evidence type="ECO:0000313" key="10">
    <source>
        <dbReference type="EMBL" id="QHV97010.1"/>
    </source>
</evidence>
<dbReference type="SUPFAM" id="SSF52242">
    <property type="entry name" value="Cobalamin (vitamin B12)-binding domain"/>
    <property type="match status" value="1"/>
</dbReference>
<dbReference type="InterPro" id="IPR006099">
    <property type="entry name" value="MeMalonylCoA_mutase_a/b_cat"/>
</dbReference>
<dbReference type="EMBL" id="CP045997">
    <property type="protein sequence ID" value="QHV97010.1"/>
    <property type="molecule type" value="Genomic_DNA"/>
</dbReference>
<dbReference type="NCBIfam" id="TIGR00641">
    <property type="entry name" value="acid_CoA_mut_N"/>
    <property type="match status" value="1"/>
</dbReference>
<dbReference type="InterPro" id="IPR036724">
    <property type="entry name" value="Cobalamin-bd_sf"/>
</dbReference>
<accession>A0A6P1VZ08</accession>